<dbReference type="Proteomes" id="UP000078316">
    <property type="component" value="Unassembled WGS sequence"/>
</dbReference>
<evidence type="ECO:0000256" key="3">
    <source>
        <dbReference type="ARBA" id="ARBA00023027"/>
    </source>
</evidence>
<evidence type="ECO:0000313" key="5">
    <source>
        <dbReference type="Proteomes" id="UP000078316"/>
    </source>
</evidence>
<reference evidence="4 5" key="1">
    <citation type="submission" date="2016-04" db="EMBL/GenBank/DDBJ databases">
        <authorList>
            <person name="Evans L.H."/>
            <person name="Alamgir A."/>
            <person name="Owens N."/>
            <person name="Weber N.D."/>
            <person name="Virtaneva K."/>
            <person name="Barbian K."/>
            <person name="Babar A."/>
            <person name="Rosenke K."/>
        </authorList>
    </citation>
    <scope>NUCLEOTIDE SEQUENCE [LARGE SCALE GENOMIC DNA]</scope>
    <source>
        <strain evidence="4 5">PMB02</strain>
    </source>
</reference>
<dbReference type="PANTHER" id="PTHR30004:SF6">
    <property type="entry name" value="D-THREONATE 4-PHOSPHATE DEHYDROGENASE"/>
    <property type="match status" value="1"/>
</dbReference>
<dbReference type="GO" id="GO:0051287">
    <property type="term" value="F:NAD binding"/>
    <property type="evidence" value="ECO:0007669"/>
    <property type="project" value="InterPro"/>
</dbReference>
<keyword evidence="1" id="KW-0479">Metal-binding</keyword>
<evidence type="ECO:0000256" key="2">
    <source>
        <dbReference type="ARBA" id="ARBA00023002"/>
    </source>
</evidence>
<dbReference type="GO" id="GO:0046872">
    <property type="term" value="F:metal ion binding"/>
    <property type="evidence" value="ECO:0007669"/>
    <property type="project" value="UniProtKB-KW"/>
</dbReference>
<name>A0A179SIL4_9HYPH</name>
<organism evidence="4 5">
    <name type="scientific">Methylobacterium platani</name>
    <dbReference type="NCBI Taxonomy" id="427683"/>
    <lineage>
        <taxon>Bacteria</taxon>
        <taxon>Pseudomonadati</taxon>
        <taxon>Pseudomonadota</taxon>
        <taxon>Alphaproteobacteria</taxon>
        <taxon>Hyphomicrobiales</taxon>
        <taxon>Methylobacteriaceae</taxon>
        <taxon>Methylobacterium</taxon>
    </lineage>
</organism>
<evidence type="ECO:0000256" key="1">
    <source>
        <dbReference type="ARBA" id="ARBA00022723"/>
    </source>
</evidence>
<dbReference type="EMBL" id="LWHQ01000010">
    <property type="protein sequence ID" value="OAS26404.1"/>
    <property type="molecule type" value="Genomic_DNA"/>
</dbReference>
<keyword evidence="2" id="KW-0560">Oxidoreductase</keyword>
<dbReference type="SUPFAM" id="SSF53659">
    <property type="entry name" value="Isocitrate/Isopropylmalate dehydrogenase-like"/>
    <property type="match status" value="1"/>
</dbReference>
<keyword evidence="3" id="KW-0520">NAD</keyword>
<comment type="caution">
    <text evidence="4">The sequence shown here is derived from an EMBL/GenBank/DDBJ whole genome shotgun (WGS) entry which is preliminary data.</text>
</comment>
<protein>
    <submittedName>
        <fullName evidence="4">4-hydroxythreonine-4-phosphate dehydrogenase PdxA</fullName>
    </submittedName>
</protein>
<dbReference type="AlphaFoldDB" id="A0A179SIL4"/>
<dbReference type="PANTHER" id="PTHR30004">
    <property type="entry name" value="4-HYDROXYTHREONINE-4-PHOSPHATE DEHYDROGENASE"/>
    <property type="match status" value="1"/>
</dbReference>
<dbReference type="GO" id="GO:0016491">
    <property type="term" value="F:oxidoreductase activity"/>
    <property type="evidence" value="ECO:0007669"/>
    <property type="project" value="UniProtKB-KW"/>
</dbReference>
<dbReference type="RefSeq" id="WP_048437570.1">
    <property type="nucleotide sequence ID" value="NZ_LWHQ01000010.1"/>
</dbReference>
<gene>
    <name evidence="4" type="ORF">A5481_04905</name>
</gene>
<dbReference type="NCBIfam" id="TIGR00557">
    <property type="entry name" value="pdxA"/>
    <property type="match status" value="1"/>
</dbReference>
<proteinExistence type="predicted"/>
<evidence type="ECO:0000313" key="4">
    <source>
        <dbReference type="EMBL" id="OAS26404.1"/>
    </source>
</evidence>
<dbReference type="STRING" id="427683.A5481_04905"/>
<accession>A0A179SIL4</accession>
<dbReference type="InterPro" id="IPR005255">
    <property type="entry name" value="PdxA_fam"/>
</dbReference>
<dbReference type="Pfam" id="PF04166">
    <property type="entry name" value="PdxA"/>
    <property type="match status" value="1"/>
</dbReference>
<sequence length="332" mass="34548">MSRPTVAITMGDASGIGPEIIMKALARADIAALCRPVVIGDAERLREAGRIVGTTLAVRAVASPDEAVPAPGTVDCVDLGLIPPGHPFGQVSPVSGEGAFRYIERAVRIVQAGQAAAICTAPLSKEALHAAGHKYPGHTELLAELTGTPEVSMMLVSPKLRVIHVTTHIGLIDAIARIEPGLVERVIARGHDTLVKAGIANPRIGVCAINPHAGENGLFGRGEEAEKITPAVEACRAKGWRVEGPLPADTLFFLAGRGDYDIVVAMYHDQGHGPIKVLGLEAGVNITVGLPVIRTSVDHGTAFDIAGKGIADEGSLVEALRQAVDLAPRRAV</sequence>
<dbReference type="Gene3D" id="3.40.718.10">
    <property type="entry name" value="Isopropylmalate Dehydrogenase"/>
    <property type="match status" value="1"/>
</dbReference>
<dbReference type="OrthoDB" id="9801783at2"/>